<keyword evidence="11" id="KW-1185">Reference proteome</keyword>
<keyword evidence="7 8" id="KW-0804">Transcription</keyword>
<dbReference type="OrthoDB" id="9807461at2"/>
<dbReference type="AlphaFoldDB" id="A0A518CGY1"/>
<evidence type="ECO:0000256" key="2">
    <source>
        <dbReference type="ARBA" id="ARBA00022741"/>
    </source>
</evidence>
<dbReference type="Pfam" id="PF03477">
    <property type="entry name" value="ATP-cone"/>
    <property type="match status" value="1"/>
</dbReference>
<evidence type="ECO:0000256" key="4">
    <source>
        <dbReference type="ARBA" id="ARBA00022840"/>
    </source>
</evidence>
<dbReference type="GO" id="GO:0005524">
    <property type="term" value="F:ATP binding"/>
    <property type="evidence" value="ECO:0007669"/>
    <property type="project" value="UniProtKB-UniRule"/>
</dbReference>
<keyword evidence="6 8" id="KW-0238">DNA-binding</keyword>
<gene>
    <name evidence="8 10" type="primary">nrdR</name>
    <name evidence="10" type="ORF">Pla110_01840</name>
</gene>
<comment type="similarity">
    <text evidence="8">Belongs to the NrdR family.</text>
</comment>
<evidence type="ECO:0000313" key="10">
    <source>
        <dbReference type="EMBL" id="QDU78480.1"/>
    </source>
</evidence>
<proteinExistence type="inferred from homology"/>
<dbReference type="NCBIfam" id="TIGR00244">
    <property type="entry name" value="transcriptional regulator NrdR"/>
    <property type="match status" value="1"/>
</dbReference>
<sequence>MMCPFCRQGETKVIDSRGNQEFSIRRRRECLHCGRRFTTYEKIEEVPLKVVKKDGLRVPFDRERIRAGLEKACYKRPISAEDIEHIIQSVEVNIYENFEREVDSRYIGEQVFEALRNVDQVAFVRFASVYREFKDVRDFVVELNPILRSDG</sequence>
<feature type="domain" description="ATP-cone" evidence="9">
    <location>
        <begin position="48"/>
        <end position="138"/>
    </location>
</feature>
<dbReference type="Proteomes" id="UP000317178">
    <property type="component" value="Chromosome"/>
</dbReference>
<dbReference type="EMBL" id="CP036281">
    <property type="protein sequence ID" value="QDU78480.1"/>
    <property type="molecule type" value="Genomic_DNA"/>
</dbReference>
<dbReference type="PROSITE" id="PS51161">
    <property type="entry name" value="ATP_CONE"/>
    <property type="match status" value="1"/>
</dbReference>
<reference evidence="10 11" key="1">
    <citation type="submission" date="2019-02" db="EMBL/GenBank/DDBJ databases">
        <title>Deep-cultivation of Planctomycetes and their phenomic and genomic characterization uncovers novel biology.</title>
        <authorList>
            <person name="Wiegand S."/>
            <person name="Jogler M."/>
            <person name="Boedeker C."/>
            <person name="Pinto D."/>
            <person name="Vollmers J."/>
            <person name="Rivas-Marin E."/>
            <person name="Kohn T."/>
            <person name="Peeters S.H."/>
            <person name="Heuer A."/>
            <person name="Rast P."/>
            <person name="Oberbeckmann S."/>
            <person name="Bunk B."/>
            <person name="Jeske O."/>
            <person name="Meyerdierks A."/>
            <person name="Storesund J.E."/>
            <person name="Kallscheuer N."/>
            <person name="Luecker S."/>
            <person name="Lage O.M."/>
            <person name="Pohl T."/>
            <person name="Merkel B.J."/>
            <person name="Hornburger P."/>
            <person name="Mueller R.-W."/>
            <person name="Bruemmer F."/>
            <person name="Labrenz M."/>
            <person name="Spormann A.M."/>
            <person name="Op den Camp H."/>
            <person name="Overmann J."/>
            <person name="Amann R."/>
            <person name="Jetten M.S.M."/>
            <person name="Mascher T."/>
            <person name="Medema M.H."/>
            <person name="Devos D.P."/>
            <person name="Kaster A.-K."/>
            <person name="Ovreas L."/>
            <person name="Rohde M."/>
            <person name="Galperin M.Y."/>
            <person name="Jogler C."/>
        </authorList>
    </citation>
    <scope>NUCLEOTIDE SEQUENCE [LARGE SCALE GENOMIC DNA]</scope>
    <source>
        <strain evidence="10 11">Pla110</strain>
    </source>
</reference>
<organism evidence="10 11">
    <name type="scientific">Polystyrenella longa</name>
    <dbReference type="NCBI Taxonomy" id="2528007"/>
    <lineage>
        <taxon>Bacteria</taxon>
        <taxon>Pseudomonadati</taxon>
        <taxon>Planctomycetota</taxon>
        <taxon>Planctomycetia</taxon>
        <taxon>Planctomycetales</taxon>
        <taxon>Planctomycetaceae</taxon>
        <taxon>Polystyrenella</taxon>
    </lineage>
</organism>
<evidence type="ECO:0000313" key="11">
    <source>
        <dbReference type="Proteomes" id="UP000317178"/>
    </source>
</evidence>
<dbReference type="Pfam" id="PF22811">
    <property type="entry name" value="Zn_ribbon_NrdR"/>
    <property type="match status" value="1"/>
</dbReference>
<evidence type="ECO:0000256" key="3">
    <source>
        <dbReference type="ARBA" id="ARBA00022771"/>
    </source>
</evidence>
<evidence type="ECO:0000256" key="6">
    <source>
        <dbReference type="ARBA" id="ARBA00023125"/>
    </source>
</evidence>
<dbReference type="InterPro" id="IPR003796">
    <property type="entry name" value="RNR_NrdR-like"/>
</dbReference>
<dbReference type="KEGG" id="plon:Pla110_01840"/>
<comment type="function">
    <text evidence="8">Negatively regulates transcription of bacterial ribonucleotide reductase nrd genes and operons by binding to NrdR-boxes.</text>
</comment>
<dbReference type="PANTHER" id="PTHR30455">
    <property type="entry name" value="TRANSCRIPTIONAL REPRESSOR NRDR"/>
    <property type="match status" value="1"/>
</dbReference>
<name>A0A518CGY1_9PLAN</name>
<keyword evidence="5 8" id="KW-0805">Transcription regulation</keyword>
<comment type="caution">
    <text evidence="8">Lacks conserved residue(s) required for the propagation of feature annotation.</text>
</comment>
<dbReference type="InterPro" id="IPR055173">
    <property type="entry name" value="NrdR-like_N"/>
</dbReference>
<dbReference type="GO" id="GO:0008270">
    <property type="term" value="F:zinc ion binding"/>
    <property type="evidence" value="ECO:0007669"/>
    <property type="project" value="UniProtKB-KW"/>
</dbReference>
<protein>
    <recommendedName>
        <fullName evidence="8">Transcriptional repressor NrdR</fullName>
    </recommendedName>
</protein>
<dbReference type="HAMAP" id="MF_00440">
    <property type="entry name" value="NrdR"/>
    <property type="match status" value="1"/>
</dbReference>
<evidence type="ECO:0000256" key="5">
    <source>
        <dbReference type="ARBA" id="ARBA00023015"/>
    </source>
</evidence>
<keyword evidence="3" id="KW-0479">Metal-binding</keyword>
<dbReference type="RefSeq" id="WP_144992276.1">
    <property type="nucleotide sequence ID" value="NZ_CP036281.1"/>
</dbReference>
<keyword evidence="1 8" id="KW-0678">Repressor</keyword>
<dbReference type="InterPro" id="IPR005144">
    <property type="entry name" value="ATP-cone_dom"/>
</dbReference>
<keyword evidence="3" id="KW-0863">Zinc-finger</keyword>
<evidence type="ECO:0000256" key="8">
    <source>
        <dbReference type="HAMAP-Rule" id="MF_00440"/>
    </source>
</evidence>
<evidence type="ECO:0000259" key="9">
    <source>
        <dbReference type="PROSITE" id="PS51161"/>
    </source>
</evidence>
<dbReference type="GO" id="GO:0003677">
    <property type="term" value="F:DNA binding"/>
    <property type="evidence" value="ECO:0007669"/>
    <property type="project" value="UniProtKB-KW"/>
</dbReference>
<accession>A0A518CGY1</accession>
<evidence type="ECO:0000256" key="1">
    <source>
        <dbReference type="ARBA" id="ARBA00022491"/>
    </source>
</evidence>
<keyword evidence="2 8" id="KW-0547">Nucleotide-binding</keyword>
<keyword evidence="3" id="KW-0862">Zinc</keyword>
<dbReference type="PANTHER" id="PTHR30455:SF2">
    <property type="entry name" value="TRANSCRIPTIONAL REPRESSOR NRDR"/>
    <property type="match status" value="1"/>
</dbReference>
<evidence type="ECO:0000256" key="7">
    <source>
        <dbReference type="ARBA" id="ARBA00023163"/>
    </source>
</evidence>
<dbReference type="GO" id="GO:0045892">
    <property type="term" value="P:negative regulation of DNA-templated transcription"/>
    <property type="evidence" value="ECO:0007669"/>
    <property type="project" value="UniProtKB-UniRule"/>
</dbReference>
<keyword evidence="4 8" id="KW-0067">ATP-binding</keyword>